<protein>
    <submittedName>
        <fullName evidence="2">Uncharacterized protein</fullName>
    </submittedName>
</protein>
<evidence type="ECO:0000313" key="3">
    <source>
        <dbReference type="Proteomes" id="UP000029964"/>
    </source>
</evidence>
<feature type="compositionally biased region" description="Low complexity" evidence="1">
    <location>
        <begin position="19"/>
        <end position="42"/>
    </location>
</feature>
<sequence>MSLAALSDWRKKRPRPARRSTASPGPSPGRSGPDRPGAASPSPGRPGPGRPESPTSDGCPRGRSRTPRVATSATDLATNPPRAREAARLENASYLGRKWLDTLPTRKQLVLSDEEATEALRQRLFVPTRAPGPCTFCGAVASAIGHQDTCRGAHRAWISRHNAITHAFQNALSCRVELQLETEPLVGDGSLRANFSAILGSSRYFYDVQIVAIYKDSARRTASETLTEAAEAKRLKYRSLSAFFHLLVISAGGLMEKDTAKSYKAI</sequence>
<feature type="region of interest" description="Disordered" evidence="1">
    <location>
        <begin position="1"/>
        <end position="82"/>
    </location>
</feature>
<accession>A0A086ST37</accession>
<dbReference type="HOGENOM" id="CLU_1045727_0_0_1"/>
<evidence type="ECO:0000256" key="1">
    <source>
        <dbReference type="SAM" id="MobiDB-lite"/>
    </source>
</evidence>
<keyword evidence="3" id="KW-1185">Reference proteome</keyword>
<dbReference type="EMBL" id="JPKY01000262">
    <property type="protein sequence ID" value="KFH40269.1"/>
    <property type="molecule type" value="Genomic_DNA"/>
</dbReference>
<gene>
    <name evidence="2" type="ORF">ACRE_090710</name>
</gene>
<reference evidence="3" key="1">
    <citation type="journal article" date="2014" name="Genome Announc.">
        <title>Genome sequence and annotation of Acremonium chrysogenum, producer of the beta-lactam antibiotic cephalosporin C.</title>
        <authorList>
            <person name="Terfehr D."/>
            <person name="Dahlmann T.A."/>
            <person name="Specht T."/>
            <person name="Zadra I."/>
            <person name="Kuernsteiner H."/>
            <person name="Kueck U."/>
        </authorList>
    </citation>
    <scope>NUCLEOTIDE SEQUENCE [LARGE SCALE GENOMIC DNA]</scope>
    <source>
        <strain evidence="3">ATCC 11550 / CBS 779.69 / DSM 880 / IAM 14645 / JCM 23072 / IMI 49137</strain>
    </source>
</reference>
<dbReference type="STRING" id="857340.A0A086ST37"/>
<comment type="caution">
    <text evidence="2">The sequence shown here is derived from an EMBL/GenBank/DDBJ whole genome shotgun (WGS) entry which is preliminary data.</text>
</comment>
<dbReference type="OrthoDB" id="5095609at2759"/>
<evidence type="ECO:0000313" key="2">
    <source>
        <dbReference type="EMBL" id="KFH40269.1"/>
    </source>
</evidence>
<dbReference type="Proteomes" id="UP000029964">
    <property type="component" value="Unassembled WGS sequence"/>
</dbReference>
<name>A0A086ST37_HAPC1</name>
<dbReference type="AlphaFoldDB" id="A0A086ST37"/>
<proteinExistence type="predicted"/>
<organism evidence="2 3">
    <name type="scientific">Hapsidospora chrysogenum (strain ATCC 11550 / CBS 779.69 / DSM 880 / IAM 14645 / JCM 23072 / IMI 49137)</name>
    <name type="common">Acremonium chrysogenum</name>
    <dbReference type="NCBI Taxonomy" id="857340"/>
    <lineage>
        <taxon>Eukaryota</taxon>
        <taxon>Fungi</taxon>
        <taxon>Dikarya</taxon>
        <taxon>Ascomycota</taxon>
        <taxon>Pezizomycotina</taxon>
        <taxon>Sordariomycetes</taxon>
        <taxon>Hypocreomycetidae</taxon>
        <taxon>Hypocreales</taxon>
        <taxon>Bionectriaceae</taxon>
        <taxon>Hapsidospora</taxon>
    </lineage>
</organism>